<dbReference type="EMBL" id="ADOU02000004">
    <property type="protein sequence ID" value="KGJ68557.1"/>
    <property type="molecule type" value="Genomic_DNA"/>
</dbReference>
<sequence length="107" mass="12661">MPVSYAIEFQVVPGKREEFLERLCEVLDAMKVETTYCEAVLHQDPTSENHFMLYETWDNHDDVVNVQLNRPYRHAWHDALPRILASERKIGVWEPIRADPKRSPKTR</sequence>
<evidence type="ECO:0000313" key="3">
    <source>
        <dbReference type="Proteomes" id="UP000024900"/>
    </source>
</evidence>
<proteinExistence type="predicted"/>
<evidence type="ECO:0000313" key="2">
    <source>
        <dbReference type="EMBL" id="KGJ68557.1"/>
    </source>
</evidence>
<dbReference type="Proteomes" id="UP000024900">
    <property type="component" value="Unassembled WGS sequence"/>
</dbReference>
<reference evidence="2 3" key="1">
    <citation type="journal article" date="2014" name="BMC Genomics">
        <title>Comparative genomics of Bradyrhizobium japonicum CPAC 15 and Bradyrhizobium diazoefficiens CPAC 7: elite model strains for understanding symbiotic performance with soybean.</title>
        <authorList>
            <person name="Siqueira A.F."/>
            <person name="Ormeno-Orrillo E."/>
            <person name="Souza R.C."/>
            <person name="Rodrigues E.P."/>
            <person name="Almeida L.G."/>
            <person name="Barcellos F.G."/>
            <person name="Batista J.S."/>
            <person name="Nakatami A.S."/>
            <person name="Martinez-Romero E."/>
            <person name="Vasconcelos A.T."/>
            <person name="Hungria M."/>
        </authorList>
    </citation>
    <scope>NUCLEOTIDE SEQUENCE [LARGE SCALE GENOMIC DNA]</scope>
    <source>
        <strain evidence="2 3">SEMIA 5080</strain>
    </source>
</reference>
<comment type="caution">
    <text evidence="2">The sequence shown here is derived from an EMBL/GenBank/DDBJ whole genome shotgun (WGS) entry which is preliminary data.</text>
</comment>
<dbReference type="Gene3D" id="3.30.70.100">
    <property type="match status" value="1"/>
</dbReference>
<name>A0A837CGV4_9BRAD</name>
<dbReference type="AlphaFoldDB" id="A0A837CGV4"/>
<accession>A0A837CGV4</accession>
<feature type="domain" description="ABM" evidence="1">
    <location>
        <begin position="5"/>
        <end position="78"/>
    </location>
</feature>
<gene>
    <name evidence="2" type="ORF">BJA5080_00543</name>
</gene>
<dbReference type="RefSeq" id="WP_011085802.1">
    <property type="nucleotide sequence ID" value="NZ_ADOU02000004.1"/>
</dbReference>
<dbReference type="InterPro" id="IPR007138">
    <property type="entry name" value="ABM_dom"/>
</dbReference>
<dbReference type="InterPro" id="IPR011008">
    <property type="entry name" value="Dimeric_a/b-barrel"/>
</dbReference>
<dbReference type="GeneID" id="46490055"/>
<dbReference type="Pfam" id="PF03992">
    <property type="entry name" value="ABM"/>
    <property type="match status" value="1"/>
</dbReference>
<dbReference type="SUPFAM" id="SSF54909">
    <property type="entry name" value="Dimeric alpha+beta barrel"/>
    <property type="match status" value="1"/>
</dbReference>
<organism evidence="2 3">
    <name type="scientific">Bradyrhizobium diazoefficiens SEMIA 5080</name>
    <dbReference type="NCBI Taxonomy" id="754504"/>
    <lineage>
        <taxon>Bacteria</taxon>
        <taxon>Pseudomonadati</taxon>
        <taxon>Pseudomonadota</taxon>
        <taxon>Alphaproteobacteria</taxon>
        <taxon>Hyphomicrobiales</taxon>
        <taxon>Nitrobacteraceae</taxon>
        <taxon>Bradyrhizobium</taxon>
    </lineage>
</organism>
<evidence type="ECO:0000259" key="1">
    <source>
        <dbReference type="Pfam" id="PF03992"/>
    </source>
</evidence>
<protein>
    <recommendedName>
        <fullName evidence="1">ABM domain-containing protein</fullName>
    </recommendedName>
</protein>